<keyword evidence="1" id="KW-1133">Transmembrane helix</keyword>
<keyword evidence="1" id="KW-0812">Transmembrane</keyword>
<accession>A0A4R4DZ24</accession>
<dbReference type="Proteomes" id="UP000295164">
    <property type="component" value="Unassembled WGS sequence"/>
</dbReference>
<dbReference type="AlphaFoldDB" id="A0A4R4DZ24"/>
<sequence>MKEYLLLRANNESGPYRLEELKALPLRPRDLVWVAGESARWEDVSERPELNGLVVPEPPRAAPQTARALPETGEPLPVAPEIPVRTRQPHPFRFAAGRRSTAGGFWIVALFGCLVISAVVVKKIIENGTTVTQGAALALATGTLPERPEGEGANAPAGFQYQNALKRETLGHPAPEGFRNVSLRELRRLVTLSTNTDKEGVFDGINDVQIRVSNGSGQELEQVNIEVTFLHPNGAFWHRENYSVSGLRPHGDKILVVAPPVKRGARVKYRLTGVAPKAPEQTPA</sequence>
<evidence type="ECO:0000256" key="1">
    <source>
        <dbReference type="SAM" id="Phobius"/>
    </source>
</evidence>
<keyword evidence="3" id="KW-1185">Reference proteome</keyword>
<dbReference type="EMBL" id="SKFH01000022">
    <property type="protein sequence ID" value="TCZ69315.1"/>
    <property type="molecule type" value="Genomic_DNA"/>
</dbReference>
<organism evidence="2 3">
    <name type="scientific">Flaviaesturariibacter aridisoli</name>
    <dbReference type="NCBI Taxonomy" id="2545761"/>
    <lineage>
        <taxon>Bacteria</taxon>
        <taxon>Pseudomonadati</taxon>
        <taxon>Bacteroidota</taxon>
        <taxon>Chitinophagia</taxon>
        <taxon>Chitinophagales</taxon>
        <taxon>Chitinophagaceae</taxon>
        <taxon>Flaviaestuariibacter</taxon>
    </lineage>
</organism>
<evidence type="ECO:0000313" key="2">
    <source>
        <dbReference type="EMBL" id="TCZ69315.1"/>
    </source>
</evidence>
<reference evidence="2 3" key="1">
    <citation type="submission" date="2019-03" db="EMBL/GenBank/DDBJ databases">
        <authorList>
            <person name="Kim M.K.M."/>
        </authorList>
    </citation>
    <scope>NUCLEOTIDE SEQUENCE [LARGE SCALE GENOMIC DNA]</scope>
    <source>
        <strain evidence="2 3">17J68-15</strain>
    </source>
</reference>
<evidence type="ECO:0000313" key="3">
    <source>
        <dbReference type="Proteomes" id="UP000295164"/>
    </source>
</evidence>
<evidence type="ECO:0008006" key="4">
    <source>
        <dbReference type="Google" id="ProtNLM"/>
    </source>
</evidence>
<dbReference type="OrthoDB" id="679074at2"/>
<dbReference type="RefSeq" id="WP_131852507.1">
    <property type="nucleotide sequence ID" value="NZ_SKFH01000022.1"/>
</dbReference>
<feature type="transmembrane region" description="Helical" evidence="1">
    <location>
        <begin position="103"/>
        <end position="121"/>
    </location>
</feature>
<proteinExistence type="predicted"/>
<gene>
    <name evidence="2" type="ORF">E0486_12425</name>
</gene>
<protein>
    <recommendedName>
        <fullName evidence="4">DUF4339 domain-containing protein</fullName>
    </recommendedName>
</protein>
<comment type="caution">
    <text evidence="2">The sequence shown here is derived from an EMBL/GenBank/DDBJ whole genome shotgun (WGS) entry which is preliminary data.</text>
</comment>
<name>A0A4R4DZ24_9BACT</name>
<keyword evidence="1" id="KW-0472">Membrane</keyword>